<dbReference type="InterPro" id="IPR018389">
    <property type="entry name" value="DctP_fam"/>
</dbReference>
<proteinExistence type="predicted"/>
<dbReference type="CDD" id="cd13665">
    <property type="entry name" value="PBP2_TRAP_Dctp3_4"/>
    <property type="match status" value="1"/>
</dbReference>
<sequence>MNRRITRNLLAAVMIAASFAPAAAQTTLKVSSFLPPNNAWQKALESWGKELEEKSDGDLKLEIYPAAQLGPPNRQYQLVTSGVADISVVLHSATPGRFPVTELAGLPLTYPASGKTSAIMSRRLTELAPEFLAKEHRDTKILWMAVTSPLKLHTTKTTITSPGDIKGLRVRYAGKVFQQMLDAFGASPMSVSPAETVDALSKGVIDGAMFPYEATKSFNLGPVVKHSLEPGFATNTFALVMNQSVFDGLSEQDQKIIDETTGADRAEAFGKMWDADEEAGRQYMLDNKVEIQTLSDDQLAPFKALAEPIVKQAVSAVDGAGKPGSAFLEAYTK</sequence>
<comment type="caution">
    <text evidence="3">The sequence shown here is derived from an EMBL/GenBank/DDBJ whole genome shotgun (WGS) entry which is preliminary data.</text>
</comment>
<feature type="signal peptide" evidence="2">
    <location>
        <begin position="1"/>
        <end position="24"/>
    </location>
</feature>
<protein>
    <submittedName>
        <fullName evidence="3">TRAP-type C4-dicarboxylate transport system substrate-binding protein</fullName>
    </submittedName>
</protein>
<name>A0ABS4DUE1_9HYPH</name>
<dbReference type="Pfam" id="PF03480">
    <property type="entry name" value="DctP"/>
    <property type="match status" value="1"/>
</dbReference>
<feature type="chain" id="PRO_5046738782" evidence="2">
    <location>
        <begin position="25"/>
        <end position="333"/>
    </location>
</feature>
<dbReference type="EMBL" id="JAGGJU010000002">
    <property type="protein sequence ID" value="MBP1849277.1"/>
    <property type="molecule type" value="Genomic_DNA"/>
</dbReference>
<gene>
    <name evidence="3" type="ORF">J2Z17_000698</name>
</gene>
<evidence type="ECO:0000256" key="2">
    <source>
        <dbReference type="SAM" id="SignalP"/>
    </source>
</evidence>
<dbReference type="PANTHER" id="PTHR33376:SF15">
    <property type="entry name" value="BLL6794 PROTEIN"/>
    <property type="match status" value="1"/>
</dbReference>
<dbReference type="NCBIfam" id="NF037995">
    <property type="entry name" value="TRAP_S1"/>
    <property type="match status" value="1"/>
</dbReference>
<dbReference type="RefSeq" id="WP_209942299.1">
    <property type="nucleotide sequence ID" value="NZ_JAGGJU010000002.1"/>
</dbReference>
<dbReference type="Gene3D" id="3.40.190.170">
    <property type="entry name" value="Bacterial extracellular solute-binding protein, family 7"/>
    <property type="match status" value="1"/>
</dbReference>
<evidence type="ECO:0000256" key="1">
    <source>
        <dbReference type="ARBA" id="ARBA00022729"/>
    </source>
</evidence>
<dbReference type="InterPro" id="IPR038404">
    <property type="entry name" value="TRAP_DctP_sf"/>
</dbReference>
<keyword evidence="4" id="KW-1185">Reference proteome</keyword>
<evidence type="ECO:0000313" key="3">
    <source>
        <dbReference type="EMBL" id="MBP1849277.1"/>
    </source>
</evidence>
<keyword evidence="1 2" id="KW-0732">Signal</keyword>
<evidence type="ECO:0000313" key="4">
    <source>
        <dbReference type="Proteomes" id="UP000759443"/>
    </source>
</evidence>
<organism evidence="3 4">
    <name type="scientific">Rhizobium halophytocola</name>
    <dbReference type="NCBI Taxonomy" id="735519"/>
    <lineage>
        <taxon>Bacteria</taxon>
        <taxon>Pseudomonadati</taxon>
        <taxon>Pseudomonadota</taxon>
        <taxon>Alphaproteobacteria</taxon>
        <taxon>Hyphomicrobiales</taxon>
        <taxon>Rhizobiaceae</taxon>
        <taxon>Rhizobium/Agrobacterium group</taxon>
        <taxon>Rhizobium</taxon>
    </lineage>
</organism>
<reference evidence="3 4" key="1">
    <citation type="submission" date="2021-03" db="EMBL/GenBank/DDBJ databases">
        <title>Genomic Encyclopedia of Type Strains, Phase IV (KMG-IV): sequencing the most valuable type-strain genomes for metagenomic binning, comparative biology and taxonomic classification.</title>
        <authorList>
            <person name="Goeker M."/>
        </authorList>
    </citation>
    <scope>NUCLEOTIDE SEQUENCE [LARGE SCALE GENOMIC DNA]</scope>
    <source>
        <strain evidence="3 4">DSM 21600</strain>
    </source>
</reference>
<accession>A0ABS4DUE1</accession>
<dbReference type="PANTHER" id="PTHR33376">
    <property type="match status" value="1"/>
</dbReference>
<dbReference type="Proteomes" id="UP000759443">
    <property type="component" value="Unassembled WGS sequence"/>
</dbReference>